<keyword evidence="8" id="KW-0449">Lipoprotein</keyword>
<evidence type="ECO:0000256" key="2">
    <source>
        <dbReference type="ARBA" id="ARBA00022622"/>
    </source>
</evidence>
<evidence type="ECO:0000256" key="7">
    <source>
        <dbReference type="ARBA" id="ARBA00023180"/>
    </source>
</evidence>
<evidence type="ECO:0000256" key="8">
    <source>
        <dbReference type="ARBA" id="ARBA00023288"/>
    </source>
</evidence>
<dbReference type="GO" id="GO:0032222">
    <property type="term" value="P:regulation of synaptic transmission, cholinergic"/>
    <property type="evidence" value="ECO:0007669"/>
    <property type="project" value="InterPro"/>
</dbReference>
<dbReference type="InterPro" id="IPR050975">
    <property type="entry name" value="Sleep_regulator"/>
</dbReference>
<evidence type="ECO:0000256" key="4">
    <source>
        <dbReference type="ARBA" id="ARBA00022729"/>
    </source>
</evidence>
<dbReference type="EMBL" id="GECZ01010344">
    <property type="protein sequence ID" value="JAS59425.1"/>
    <property type="molecule type" value="Transcribed_RNA"/>
</dbReference>
<evidence type="ECO:0000256" key="9">
    <source>
        <dbReference type="SAM" id="SignalP"/>
    </source>
</evidence>
<keyword evidence="4 9" id="KW-0732">Signal</keyword>
<keyword evidence="6" id="KW-0472">Membrane</keyword>
<sequence length="154" mass="17435">MKFFALVVVIFSTMLFEETVLAWLFKDEHSPRPLDGSLRCYQCNAEDEHVCTLNNWKHANVTEKRNMIMQCPRRKSAFCHLVLTENSNATVRGCSGPTYTDGRDAHIGCFSMMTADSTKRVCLCDSNLCNTAGRPSVSTAFRPFAYALLFLLMF</sequence>
<dbReference type="InterPro" id="IPR031424">
    <property type="entry name" value="QVR-like"/>
</dbReference>
<keyword evidence="3" id="KW-0812">Transmembrane</keyword>
<feature type="chain" id="PRO_5008583399" evidence="9">
    <location>
        <begin position="23"/>
        <end position="154"/>
    </location>
</feature>
<protein>
    <submittedName>
        <fullName evidence="10">Uncharacterized protein</fullName>
    </submittedName>
</protein>
<dbReference type="PANTHER" id="PTHR33562">
    <property type="entry name" value="ATILLA, ISOFORM B-RELATED-RELATED"/>
    <property type="match status" value="1"/>
</dbReference>
<comment type="subcellular location">
    <subcellularLocation>
        <location evidence="1">Membrane</location>
        <topology evidence="1">Lipid-anchor</topology>
        <topology evidence="1">GPI-anchor</topology>
    </subcellularLocation>
</comment>
<evidence type="ECO:0000256" key="3">
    <source>
        <dbReference type="ARBA" id="ARBA00022692"/>
    </source>
</evidence>
<organism evidence="10">
    <name type="scientific">Cuerna arida</name>
    <dbReference type="NCBI Taxonomy" id="1464854"/>
    <lineage>
        <taxon>Eukaryota</taxon>
        <taxon>Metazoa</taxon>
        <taxon>Ecdysozoa</taxon>
        <taxon>Arthropoda</taxon>
        <taxon>Hexapoda</taxon>
        <taxon>Insecta</taxon>
        <taxon>Pterygota</taxon>
        <taxon>Neoptera</taxon>
        <taxon>Paraneoptera</taxon>
        <taxon>Hemiptera</taxon>
        <taxon>Auchenorrhyncha</taxon>
        <taxon>Membracoidea</taxon>
        <taxon>Cicadellidae</taxon>
        <taxon>Cicadellinae</taxon>
        <taxon>Proconiini</taxon>
        <taxon>Cuerna</taxon>
    </lineage>
</organism>
<keyword evidence="7" id="KW-0325">Glycoprotein</keyword>
<evidence type="ECO:0000256" key="5">
    <source>
        <dbReference type="ARBA" id="ARBA00022989"/>
    </source>
</evidence>
<dbReference type="GO" id="GO:0030431">
    <property type="term" value="P:sleep"/>
    <property type="evidence" value="ECO:0007669"/>
    <property type="project" value="InterPro"/>
</dbReference>
<gene>
    <name evidence="10" type="ORF">g.13671</name>
</gene>
<keyword evidence="5" id="KW-1133">Transmembrane helix</keyword>
<keyword evidence="2" id="KW-0336">GPI-anchor</keyword>
<dbReference type="Pfam" id="PF17064">
    <property type="entry name" value="QVR"/>
    <property type="match status" value="1"/>
</dbReference>
<reference evidence="10" key="1">
    <citation type="submission" date="2015-11" db="EMBL/GenBank/DDBJ databases">
        <title>De novo transcriptome assembly of four potential Pierce s Disease insect vectors from Arizona vineyards.</title>
        <authorList>
            <person name="Tassone E.E."/>
        </authorList>
    </citation>
    <scope>NUCLEOTIDE SEQUENCE</scope>
</reference>
<evidence type="ECO:0000256" key="1">
    <source>
        <dbReference type="ARBA" id="ARBA00004589"/>
    </source>
</evidence>
<name>A0A1B6GAG9_9HEMI</name>
<feature type="signal peptide" evidence="9">
    <location>
        <begin position="1"/>
        <end position="22"/>
    </location>
</feature>
<proteinExistence type="predicted"/>
<evidence type="ECO:0000313" key="10">
    <source>
        <dbReference type="EMBL" id="JAS59425.1"/>
    </source>
</evidence>
<evidence type="ECO:0000256" key="6">
    <source>
        <dbReference type="ARBA" id="ARBA00023136"/>
    </source>
</evidence>
<accession>A0A1B6GAG9</accession>
<dbReference type="AlphaFoldDB" id="A0A1B6GAG9"/>
<dbReference type="GO" id="GO:0098552">
    <property type="term" value="C:side of membrane"/>
    <property type="evidence" value="ECO:0007669"/>
    <property type="project" value="UniProtKB-KW"/>
</dbReference>